<protein>
    <submittedName>
        <fullName evidence="1">Uncharacterized protein</fullName>
    </submittedName>
</protein>
<gene>
    <name evidence="1" type="ORF">AAJ76_1270007257</name>
</gene>
<dbReference type="GeneID" id="36318820"/>
<dbReference type="RefSeq" id="XP_024329800.1">
    <property type="nucleotide sequence ID" value="XM_024473921.1"/>
</dbReference>
<comment type="caution">
    <text evidence="1">The sequence shown here is derived from an EMBL/GenBank/DDBJ whole genome shotgun (WGS) entry which is preliminary data.</text>
</comment>
<organism evidence="1 2">
    <name type="scientific">Vairimorpha ceranae</name>
    <dbReference type="NCBI Taxonomy" id="40302"/>
    <lineage>
        <taxon>Eukaryota</taxon>
        <taxon>Fungi</taxon>
        <taxon>Fungi incertae sedis</taxon>
        <taxon>Microsporidia</taxon>
        <taxon>Nosematidae</taxon>
        <taxon>Vairimorpha</taxon>
    </lineage>
</organism>
<dbReference type="Proteomes" id="UP000034350">
    <property type="component" value="Unassembled WGS sequence"/>
</dbReference>
<reference evidence="1 2" key="1">
    <citation type="journal article" date="2015" name="Environ. Microbiol.">
        <title>Genome analyses suggest the presence of polyploidy and recent human-driven expansions in eight global populations of the honeybee pathogen Nosema ceranae.</title>
        <authorList>
            <person name="Pelin A."/>
            <person name="Selman M."/>
            <person name="Aris-Brosou S."/>
            <person name="Farinelli L."/>
            <person name="Corradi N."/>
        </authorList>
    </citation>
    <scope>NUCLEOTIDE SEQUENCE [LARGE SCALE GENOMIC DNA]</scope>
    <source>
        <strain evidence="1 2">PA08 1199</strain>
    </source>
</reference>
<dbReference type="EMBL" id="JPQZ01000127">
    <property type="protein sequence ID" value="KKO74058.1"/>
    <property type="molecule type" value="Genomic_DNA"/>
</dbReference>
<sequence>MKFLAKNNFIRQILQETKKIIFSPSLKMRRIMMTSKEIQNLYFQVKSSKQRQKCPCCLSNTRIECPDGFFAMQMERVQIVIYYLEKHFFQTFTP</sequence>
<name>A0A0F9WLV0_9MICR</name>
<keyword evidence="2" id="KW-1185">Reference proteome</keyword>
<evidence type="ECO:0000313" key="1">
    <source>
        <dbReference type="EMBL" id="KKO74058.1"/>
    </source>
</evidence>
<dbReference type="VEuPathDB" id="MicrosporidiaDB:AAJ76_1270007257"/>
<dbReference type="AlphaFoldDB" id="A0A0F9WLV0"/>
<accession>A0A0F9WLV0</accession>
<evidence type="ECO:0000313" key="2">
    <source>
        <dbReference type="Proteomes" id="UP000034350"/>
    </source>
</evidence>
<proteinExistence type="predicted"/>